<protein>
    <recommendedName>
        <fullName evidence="3">Chromatin target of PRMT1 protein C-terminal domain-containing protein</fullName>
    </recommendedName>
</protein>
<accession>A0A7S1QM38</accession>
<reference evidence="2" key="1">
    <citation type="submission" date="2021-01" db="EMBL/GenBank/DDBJ databases">
        <authorList>
            <person name="Corre E."/>
            <person name="Pelletier E."/>
            <person name="Niang G."/>
            <person name="Scheremetjew M."/>
            <person name="Finn R."/>
            <person name="Kale V."/>
            <person name="Holt S."/>
            <person name="Cochrane G."/>
            <person name="Meng A."/>
            <person name="Brown T."/>
            <person name="Cohen L."/>
        </authorList>
    </citation>
    <scope>NUCLEOTIDE SEQUENCE</scope>
    <source>
        <strain evidence="2">OF101</strain>
    </source>
</reference>
<feature type="compositionally biased region" description="Gly residues" evidence="1">
    <location>
        <begin position="66"/>
        <end position="93"/>
    </location>
</feature>
<feature type="compositionally biased region" description="Low complexity" evidence="1">
    <location>
        <begin position="198"/>
        <end position="218"/>
    </location>
</feature>
<name>A0A7S1QM38_ALECA</name>
<feature type="compositionally biased region" description="Basic and acidic residues" evidence="1">
    <location>
        <begin position="142"/>
        <end position="167"/>
    </location>
</feature>
<feature type="compositionally biased region" description="Basic and acidic residues" evidence="1">
    <location>
        <begin position="103"/>
        <end position="115"/>
    </location>
</feature>
<dbReference type="AlphaFoldDB" id="A0A7S1QM38"/>
<evidence type="ECO:0008006" key="3">
    <source>
        <dbReference type="Google" id="ProtNLM"/>
    </source>
</evidence>
<evidence type="ECO:0000256" key="1">
    <source>
        <dbReference type="SAM" id="MobiDB-lite"/>
    </source>
</evidence>
<evidence type="ECO:0000313" key="2">
    <source>
        <dbReference type="EMBL" id="CAD9142917.1"/>
    </source>
</evidence>
<gene>
    <name evidence="2" type="ORF">ACAT0790_LOCUS27874</name>
</gene>
<organism evidence="2">
    <name type="scientific">Alexandrium catenella</name>
    <name type="common">Red tide dinoflagellate</name>
    <name type="synonym">Gonyaulax catenella</name>
    <dbReference type="NCBI Taxonomy" id="2925"/>
    <lineage>
        <taxon>Eukaryota</taxon>
        <taxon>Sar</taxon>
        <taxon>Alveolata</taxon>
        <taxon>Dinophyceae</taxon>
        <taxon>Gonyaulacales</taxon>
        <taxon>Pyrocystaceae</taxon>
        <taxon>Alexandrium</taxon>
    </lineage>
</organism>
<proteinExistence type="predicted"/>
<feature type="region of interest" description="Disordered" evidence="1">
    <location>
        <begin position="1"/>
        <end position="224"/>
    </location>
</feature>
<sequence>MRAWGDGPDQSSLPVQRDDEADERAGGRRSRSREWSRGRSPKGTTSSDNNAGGGWGSRKRGASSSWGGGSDWGGYGKGWGSGKGSGKQQGGGKGARRRRKGGGKGEGREVEKSAAELDGELNRYFGTEVPDAPKPMGAEPAKPAEADKAAPAEKDEAAVSAEEQKMRDRARRFGMGGSGPDAKAAAKATDQKPEGEAETAAAAGKEAPADGKPAGAPAAEDKKE</sequence>
<dbReference type="EMBL" id="HBGE01046206">
    <property type="protein sequence ID" value="CAD9142917.1"/>
    <property type="molecule type" value="Transcribed_RNA"/>
</dbReference>